<feature type="compositionally biased region" description="Basic and acidic residues" evidence="1">
    <location>
        <begin position="121"/>
        <end position="133"/>
    </location>
</feature>
<dbReference type="EMBL" id="ML977172">
    <property type="protein sequence ID" value="KAF1983799.1"/>
    <property type="molecule type" value="Genomic_DNA"/>
</dbReference>
<gene>
    <name evidence="2" type="ORF">K402DRAFT_396269</name>
</gene>
<evidence type="ECO:0000313" key="2">
    <source>
        <dbReference type="EMBL" id="KAF1983799.1"/>
    </source>
</evidence>
<evidence type="ECO:0000313" key="3">
    <source>
        <dbReference type="Proteomes" id="UP000800041"/>
    </source>
</evidence>
<name>A0A6G1GSR5_9PEZI</name>
<reference evidence="2" key="1">
    <citation type="journal article" date="2020" name="Stud. Mycol.">
        <title>101 Dothideomycetes genomes: a test case for predicting lifestyles and emergence of pathogens.</title>
        <authorList>
            <person name="Haridas S."/>
            <person name="Albert R."/>
            <person name="Binder M."/>
            <person name="Bloem J."/>
            <person name="Labutti K."/>
            <person name="Salamov A."/>
            <person name="Andreopoulos B."/>
            <person name="Baker S."/>
            <person name="Barry K."/>
            <person name="Bills G."/>
            <person name="Bluhm B."/>
            <person name="Cannon C."/>
            <person name="Castanera R."/>
            <person name="Culley D."/>
            <person name="Daum C."/>
            <person name="Ezra D."/>
            <person name="Gonzalez J."/>
            <person name="Henrissat B."/>
            <person name="Kuo A."/>
            <person name="Liang C."/>
            <person name="Lipzen A."/>
            <person name="Lutzoni F."/>
            <person name="Magnuson J."/>
            <person name="Mondo S."/>
            <person name="Nolan M."/>
            <person name="Ohm R."/>
            <person name="Pangilinan J."/>
            <person name="Park H.-J."/>
            <person name="Ramirez L."/>
            <person name="Alfaro M."/>
            <person name="Sun H."/>
            <person name="Tritt A."/>
            <person name="Yoshinaga Y."/>
            <person name="Zwiers L.-H."/>
            <person name="Turgeon B."/>
            <person name="Goodwin S."/>
            <person name="Spatafora J."/>
            <person name="Crous P."/>
            <person name="Grigoriev I."/>
        </authorList>
    </citation>
    <scope>NUCLEOTIDE SEQUENCE</scope>
    <source>
        <strain evidence="2">CBS 113979</strain>
    </source>
</reference>
<feature type="compositionally biased region" description="Basic and acidic residues" evidence="1">
    <location>
        <begin position="70"/>
        <end position="103"/>
    </location>
</feature>
<feature type="region of interest" description="Disordered" evidence="1">
    <location>
        <begin position="61"/>
        <end position="141"/>
    </location>
</feature>
<proteinExistence type="predicted"/>
<dbReference type="Proteomes" id="UP000800041">
    <property type="component" value="Unassembled WGS sequence"/>
</dbReference>
<dbReference type="AlphaFoldDB" id="A0A6G1GSR5"/>
<sequence>MAGDNVTDEYATQRLLADLDGPANPRSVALRRQLAPGAIIPRNNLLRRDLQAALSHNASLNSRENVASKAAKDREADARREIVRKDREQRRESARDRDRNRDRDRHHHRRRYKSDDDEEEPRAKESKKEERPRKPYRVATS</sequence>
<protein>
    <submittedName>
        <fullName evidence="2">Uncharacterized protein</fullName>
    </submittedName>
</protein>
<organism evidence="2 3">
    <name type="scientific">Aulographum hederae CBS 113979</name>
    <dbReference type="NCBI Taxonomy" id="1176131"/>
    <lineage>
        <taxon>Eukaryota</taxon>
        <taxon>Fungi</taxon>
        <taxon>Dikarya</taxon>
        <taxon>Ascomycota</taxon>
        <taxon>Pezizomycotina</taxon>
        <taxon>Dothideomycetes</taxon>
        <taxon>Pleosporomycetidae</taxon>
        <taxon>Aulographales</taxon>
        <taxon>Aulographaceae</taxon>
    </lineage>
</organism>
<accession>A0A6G1GSR5</accession>
<evidence type="ECO:0000256" key="1">
    <source>
        <dbReference type="SAM" id="MobiDB-lite"/>
    </source>
</evidence>
<keyword evidence="3" id="KW-1185">Reference proteome</keyword>